<dbReference type="InterPro" id="IPR051534">
    <property type="entry name" value="CBASS_pafABC_assoc_protein"/>
</dbReference>
<reference evidence="3 4" key="1">
    <citation type="submission" date="2015-03" db="EMBL/GenBank/DDBJ databases">
        <title>Luteipulveratus halotolerans sp. nov., a novel actinobacterium (Dermacoccaceae) from Sarawak, Malaysia.</title>
        <authorList>
            <person name="Juboi H."/>
            <person name="Basik A."/>
            <person name="Shamsul S.S."/>
            <person name="Arnold P."/>
            <person name="Schmitt E.K."/>
            <person name="Sanglier J.-J."/>
            <person name="Yeo T."/>
        </authorList>
    </citation>
    <scope>NUCLEOTIDE SEQUENCE [LARGE SCALE GENOMIC DNA]</scope>
    <source>
        <strain evidence="3 4">MN07-A0370</strain>
    </source>
</reference>
<dbReference type="KEGG" id="lmoi:VV02_03015"/>
<feature type="domain" description="Helix-turn-helix type 11" evidence="1">
    <location>
        <begin position="10"/>
        <end position="65"/>
    </location>
</feature>
<evidence type="ECO:0000259" key="2">
    <source>
        <dbReference type="Pfam" id="PF13280"/>
    </source>
</evidence>
<dbReference type="InterPro" id="IPR026881">
    <property type="entry name" value="WYL_dom"/>
</dbReference>
<dbReference type="Pfam" id="PF08279">
    <property type="entry name" value="HTH_11"/>
    <property type="match status" value="1"/>
</dbReference>
<dbReference type="Proteomes" id="UP000066480">
    <property type="component" value="Chromosome"/>
</dbReference>
<dbReference type="PATRIC" id="fig|571913.6.peg.618"/>
<keyword evidence="3" id="KW-0238">DNA-binding</keyword>
<proteinExistence type="predicted"/>
<dbReference type="Gene3D" id="1.10.10.10">
    <property type="entry name" value="Winged helix-like DNA-binding domain superfamily/Winged helix DNA-binding domain"/>
    <property type="match status" value="1"/>
</dbReference>
<dbReference type="InterPro" id="IPR036388">
    <property type="entry name" value="WH-like_DNA-bd_sf"/>
</dbReference>
<sequence length="324" mass="35743">MTADESPTARALMLLEMIQNSPGITAERLSDRLHVTERAVRRYVGILREAGIPVESTRGRYGGYRIGRGARVPPLMFTETEALSLVMAVLDGYHQPASPSEPVNSALGKIMRVLPDAVAQPAAAFSQVRAGGRAPSAPTPAPDITAALVQASASQHAVRIGYDLGRDAPREMHLDPWAVVVRHGRWYLLCWSHMKHARRVLRVDRVQTVDVLPETFEAPADLDPVEALEEHLAIGWSHKVEVVIEAPAEQVQKWIAKSRGRCEPIDDEHTRLIGSTDEPDWYASLLTAIPFRYKVLGSPELVEATRTLAQRLTYACEPPDADPH</sequence>
<gene>
    <name evidence="3" type="ORF">VV02_03015</name>
</gene>
<evidence type="ECO:0000313" key="3">
    <source>
        <dbReference type="EMBL" id="AKU15069.1"/>
    </source>
</evidence>
<organism evidence="3 4">
    <name type="scientific">Luteipulveratus mongoliensis</name>
    <dbReference type="NCBI Taxonomy" id="571913"/>
    <lineage>
        <taxon>Bacteria</taxon>
        <taxon>Bacillati</taxon>
        <taxon>Actinomycetota</taxon>
        <taxon>Actinomycetes</taxon>
        <taxon>Micrococcales</taxon>
        <taxon>Dermacoccaceae</taxon>
        <taxon>Luteipulveratus</taxon>
    </lineage>
</organism>
<dbReference type="PIRSF" id="PIRSF016838">
    <property type="entry name" value="PafC"/>
    <property type="match status" value="1"/>
</dbReference>
<name>A0A0K1JED8_9MICO</name>
<dbReference type="OrthoDB" id="9807255at2"/>
<accession>A0A0K1JED8</accession>
<feature type="domain" description="WYL" evidence="2">
    <location>
        <begin position="144"/>
        <end position="211"/>
    </location>
</feature>
<protein>
    <submittedName>
        <fullName evidence="3">DNA-binding protein</fullName>
    </submittedName>
</protein>
<dbReference type="Pfam" id="PF13280">
    <property type="entry name" value="WYL"/>
    <property type="match status" value="1"/>
</dbReference>
<evidence type="ECO:0000259" key="1">
    <source>
        <dbReference type="Pfam" id="PF08279"/>
    </source>
</evidence>
<dbReference type="PANTHER" id="PTHR34580:SF3">
    <property type="entry name" value="PROTEIN PAFB"/>
    <property type="match status" value="1"/>
</dbReference>
<evidence type="ECO:0000313" key="4">
    <source>
        <dbReference type="Proteomes" id="UP000066480"/>
    </source>
</evidence>
<dbReference type="GO" id="GO:0003677">
    <property type="term" value="F:DNA binding"/>
    <property type="evidence" value="ECO:0007669"/>
    <property type="project" value="UniProtKB-KW"/>
</dbReference>
<dbReference type="SUPFAM" id="SSF46785">
    <property type="entry name" value="Winged helix' DNA-binding domain"/>
    <property type="match status" value="1"/>
</dbReference>
<dbReference type="InterPro" id="IPR028349">
    <property type="entry name" value="PafC-like"/>
</dbReference>
<dbReference type="RefSeq" id="WP_052589707.1">
    <property type="nucleotide sequence ID" value="NZ_CP011112.1"/>
</dbReference>
<dbReference type="PROSITE" id="PS52050">
    <property type="entry name" value="WYL"/>
    <property type="match status" value="1"/>
</dbReference>
<dbReference type="PANTHER" id="PTHR34580">
    <property type="match status" value="1"/>
</dbReference>
<dbReference type="InterPro" id="IPR036390">
    <property type="entry name" value="WH_DNA-bd_sf"/>
</dbReference>
<dbReference type="AlphaFoldDB" id="A0A0K1JED8"/>
<dbReference type="EMBL" id="CP011112">
    <property type="protein sequence ID" value="AKU15069.1"/>
    <property type="molecule type" value="Genomic_DNA"/>
</dbReference>
<dbReference type="InterPro" id="IPR013196">
    <property type="entry name" value="HTH_11"/>
</dbReference>
<keyword evidence="4" id="KW-1185">Reference proteome</keyword>